<dbReference type="InterPro" id="IPR035979">
    <property type="entry name" value="RBD_domain_sf"/>
</dbReference>
<reference evidence="2" key="1">
    <citation type="submission" date="2022-08" db="UniProtKB">
        <authorList>
            <consortium name="EnsemblMetazoa"/>
        </authorList>
    </citation>
    <scope>IDENTIFICATION</scope>
    <source>
        <strain evidence="2">EBRO</strain>
    </source>
</reference>
<feature type="compositionally biased region" description="Basic residues" evidence="1">
    <location>
        <begin position="107"/>
        <end position="121"/>
    </location>
</feature>
<dbReference type="SUPFAM" id="SSF54928">
    <property type="entry name" value="RNA-binding domain, RBD"/>
    <property type="match status" value="1"/>
</dbReference>
<dbReference type="GO" id="GO:0003676">
    <property type="term" value="F:nucleic acid binding"/>
    <property type="evidence" value="ECO:0007669"/>
    <property type="project" value="InterPro"/>
</dbReference>
<accession>A0A182IM86</accession>
<name>A0A182IM86_ANOAO</name>
<feature type="compositionally biased region" description="Low complexity" evidence="1">
    <location>
        <begin position="95"/>
        <end position="106"/>
    </location>
</feature>
<evidence type="ECO:0000313" key="2">
    <source>
        <dbReference type="EnsemblMetazoa" id="AATE001797-PA.1"/>
    </source>
</evidence>
<protein>
    <recommendedName>
        <fullName evidence="3">RRM domain-containing protein</fullName>
    </recommendedName>
</protein>
<dbReference type="EMBL" id="AXCP01008663">
    <property type="status" value="NOT_ANNOTATED_CDS"/>
    <property type="molecule type" value="Genomic_DNA"/>
</dbReference>
<dbReference type="EMBL" id="AXCP01008664">
    <property type="status" value="NOT_ANNOTATED_CDS"/>
    <property type="molecule type" value="Genomic_DNA"/>
</dbReference>
<evidence type="ECO:0000256" key="1">
    <source>
        <dbReference type="SAM" id="MobiDB-lite"/>
    </source>
</evidence>
<proteinExistence type="predicted"/>
<evidence type="ECO:0008006" key="3">
    <source>
        <dbReference type="Google" id="ProtNLM"/>
    </source>
</evidence>
<dbReference type="EnsemblMetazoa" id="AATE001797-RA">
    <property type="protein sequence ID" value="AATE001797-PA.1"/>
    <property type="gene ID" value="AATE001797"/>
</dbReference>
<feature type="region of interest" description="Disordered" evidence="1">
    <location>
        <begin position="87"/>
        <end position="121"/>
    </location>
</feature>
<dbReference type="VEuPathDB" id="VectorBase:AATE001797"/>
<sequence length="121" mass="13498">MEDGASDIILQDLPYFVTDDEIRKEMQKYGEVIEIWEKRHPEGTPLAGILMGVRVVRMIRKNPINSHIIIGGEMTQAMYRGQIQTCHRPADADTESNASSSSVTVAAKRKPGRPPKHTKVG</sequence>
<dbReference type="AlphaFoldDB" id="A0A182IM86"/>
<organism evidence="2">
    <name type="scientific">Anopheles atroparvus</name>
    <name type="common">European mosquito</name>
    <dbReference type="NCBI Taxonomy" id="41427"/>
    <lineage>
        <taxon>Eukaryota</taxon>
        <taxon>Metazoa</taxon>
        <taxon>Ecdysozoa</taxon>
        <taxon>Arthropoda</taxon>
        <taxon>Hexapoda</taxon>
        <taxon>Insecta</taxon>
        <taxon>Pterygota</taxon>
        <taxon>Neoptera</taxon>
        <taxon>Endopterygota</taxon>
        <taxon>Diptera</taxon>
        <taxon>Nematocera</taxon>
        <taxon>Culicoidea</taxon>
        <taxon>Culicidae</taxon>
        <taxon>Anophelinae</taxon>
        <taxon>Anopheles</taxon>
    </lineage>
</organism>